<proteinExistence type="predicted"/>
<reference evidence="1" key="1">
    <citation type="submission" date="2016-05" db="EMBL/GenBank/DDBJ databases">
        <authorList>
            <person name="Lavstsen T."/>
            <person name="Jespersen J.S."/>
        </authorList>
    </citation>
    <scope>NUCLEOTIDE SEQUENCE</scope>
    <source>
        <tissue evidence="1">Brain</tissue>
    </source>
</reference>
<dbReference type="EMBL" id="HADW01004567">
    <property type="protein sequence ID" value="SBP05967.1"/>
    <property type="molecule type" value="Transcribed_RNA"/>
</dbReference>
<reference evidence="1" key="2">
    <citation type="submission" date="2016-06" db="EMBL/GenBank/DDBJ databases">
        <title>The genome of a short-lived fish provides insights into sex chromosome evolution and the genetic control of aging.</title>
        <authorList>
            <person name="Reichwald K."/>
            <person name="Felder M."/>
            <person name="Petzold A."/>
            <person name="Koch P."/>
            <person name="Groth M."/>
            <person name="Platzer M."/>
        </authorList>
    </citation>
    <scope>NUCLEOTIDE SEQUENCE</scope>
    <source>
        <tissue evidence="1">Brain</tissue>
    </source>
</reference>
<name>A0A1A7WJ27_9TELE</name>
<accession>A0A1A7WJ27</accession>
<gene>
    <name evidence="1" type="primary">Nfu_g_1_006042</name>
</gene>
<protein>
    <submittedName>
        <fullName evidence="1">Uncharacterized protein</fullName>
    </submittedName>
</protein>
<organism evidence="1">
    <name type="scientific">Iconisemion striatum</name>
    <dbReference type="NCBI Taxonomy" id="60296"/>
    <lineage>
        <taxon>Eukaryota</taxon>
        <taxon>Metazoa</taxon>
        <taxon>Chordata</taxon>
        <taxon>Craniata</taxon>
        <taxon>Vertebrata</taxon>
        <taxon>Euteleostomi</taxon>
        <taxon>Actinopterygii</taxon>
        <taxon>Neopterygii</taxon>
        <taxon>Teleostei</taxon>
        <taxon>Neoteleostei</taxon>
        <taxon>Acanthomorphata</taxon>
        <taxon>Ovalentaria</taxon>
        <taxon>Atherinomorphae</taxon>
        <taxon>Cyprinodontiformes</taxon>
        <taxon>Nothobranchiidae</taxon>
        <taxon>Iconisemion</taxon>
    </lineage>
</organism>
<feature type="non-terminal residue" evidence="1">
    <location>
        <position position="87"/>
    </location>
</feature>
<feature type="non-terminal residue" evidence="1">
    <location>
        <position position="1"/>
    </location>
</feature>
<sequence length="87" mass="9795">KKDVKLAKLRHFYSTLYHRLYAEELSACPVIGRLQVQAPLSRLTSLSPWARHLTNLACRWWSEGPVVPVYGSHDCISVPQGSCVATM</sequence>
<evidence type="ECO:0000313" key="1">
    <source>
        <dbReference type="EMBL" id="SBP05967.1"/>
    </source>
</evidence>
<dbReference type="AlphaFoldDB" id="A0A1A7WJ27"/>